<organism evidence="2 3">
    <name type="scientific">Ficus carica</name>
    <name type="common">Common fig</name>
    <dbReference type="NCBI Taxonomy" id="3494"/>
    <lineage>
        <taxon>Eukaryota</taxon>
        <taxon>Viridiplantae</taxon>
        <taxon>Streptophyta</taxon>
        <taxon>Embryophyta</taxon>
        <taxon>Tracheophyta</taxon>
        <taxon>Spermatophyta</taxon>
        <taxon>Magnoliopsida</taxon>
        <taxon>eudicotyledons</taxon>
        <taxon>Gunneridae</taxon>
        <taxon>Pentapetalae</taxon>
        <taxon>rosids</taxon>
        <taxon>fabids</taxon>
        <taxon>Rosales</taxon>
        <taxon>Moraceae</taxon>
        <taxon>Ficeae</taxon>
        <taxon>Ficus</taxon>
    </lineage>
</organism>
<evidence type="ECO:0000313" key="3">
    <source>
        <dbReference type="Proteomes" id="UP001187192"/>
    </source>
</evidence>
<comment type="caution">
    <text evidence="2">The sequence shown here is derived from an EMBL/GenBank/DDBJ whole genome shotgun (WGS) entry which is preliminary data.</text>
</comment>
<protein>
    <submittedName>
        <fullName evidence="2">Uncharacterized protein</fullName>
    </submittedName>
</protein>
<accession>A0AA88A6J8</accession>
<evidence type="ECO:0000313" key="2">
    <source>
        <dbReference type="EMBL" id="GMN40078.1"/>
    </source>
</evidence>
<evidence type="ECO:0000256" key="1">
    <source>
        <dbReference type="SAM" id="MobiDB-lite"/>
    </source>
</evidence>
<gene>
    <name evidence="2" type="ORF">TIFTF001_009313</name>
</gene>
<sequence length="49" mass="5639">MTSGEKGRDDAWTQEDDNHQRRREEITGIWVQGRQSLEEEGEENGHLGA</sequence>
<feature type="region of interest" description="Disordered" evidence="1">
    <location>
        <begin position="1"/>
        <end position="49"/>
    </location>
</feature>
<name>A0AA88A6J8_FICCA</name>
<dbReference type="EMBL" id="BTGU01000010">
    <property type="protein sequence ID" value="GMN40078.1"/>
    <property type="molecule type" value="Genomic_DNA"/>
</dbReference>
<dbReference type="Proteomes" id="UP001187192">
    <property type="component" value="Unassembled WGS sequence"/>
</dbReference>
<reference evidence="2" key="1">
    <citation type="submission" date="2023-07" db="EMBL/GenBank/DDBJ databases">
        <title>draft genome sequence of fig (Ficus carica).</title>
        <authorList>
            <person name="Takahashi T."/>
            <person name="Nishimura K."/>
        </authorList>
    </citation>
    <scope>NUCLEOTIDE SEQUENCE</scope>
</reference>
<proteinExistence type="predicted"/>
<keyword evidence="3" id="KW-1185">Reference proteome</keyword>
<feature type="compositionally biased region" description="Basic and acidic residues" evidence="1">
    <location>
        <begin position="1"/>
        <end position="26"/>
    </location>
</feature>
<dbReference type="AlphaFoldDB" id="A0AA88A6J8"/>